<dbReference type="Pfam" id="PF00589">
    <property type="entry name" value="Phage_integrase"/>
    <property type="match status" value="1"/>
</dbReference>
<comment type="caution">
    <text evidence="5">The sequence shown here is derived from an EMBL/GenBank/DDBJ whole genome shotgun (WGS) entry which is preliminary data.</text>
</comment>
<dbReference type="InterPro" id="IPR050090">
    <property type="entry name" value="Tyrosine_recombinase_XerCD"/>
</dbReference>
<dbReference type="InterPro" id="IPR013762">
    <property type="entry name" value="Integrase-like_cat_sf"/>
</dbReference>
<proteinExistence type="inferred from homology"/>
<dbReference type="InterPro" id="IPR022000">
    <property type="entry name" value="Min27-like_integrase_DNA_bind"/>
</dbReference>
<reference evidence="5 6" key="1">
    <citation type="submission" date="2022-10" db="EMBL/GenBank/DDBJ databases">
        <title>Identification of biosynthetic pathway for the production of the potent trypsin inhibitor radiosumin.</title>
        <authorList>
            <person name="Fewer D.P."/>
            <person name="Delbaje E."/>
            <person name="Ouyang X."/>
            <person name="Agostino P.D."/>
            <person name="Wahlsten M."/>
            <person name="Jokela J."/>
            <person name="Permi P."/>
            <person name="Haapaniemi E."/>
            <person name="Koistinen H."/>
        </authorList>
    </citation>
    <scope>NUCLEOTIDE SEQUENCE [LARGE SCALE GENOMIC DNA]</scope>
    <source>
        <strain evidence="5 6">NIES-515</strain>
    </source>
</reference>
<name>A0ABT3B165_9CYAN</name>
<dbReference type="Pfam" id="PF12167">
    <property type="entry name" value="Arm-DNA-bind_2"/>
    <property type="match status" value="1"/>
</dbReference>
<accession>A0ABT3B165</accession>
<sequence>MSDDKWINVDKRSQKLVIRFHVKGFDKQFFVSTGLKDTKRNREIVRSRRDAIANDIALQRFDSTLKSYQLLSKDSKFTPPEKLQTNKYKYNLLELWHKFTDFQSTLIEQTTILTKYEAITRYTKRLPNYSLEKATEIRDWLLKNTTKFMAWDILNNYSRCCNWAVNSRFIPDNPFEKLKIKKPKRKLEDNYQAFTLEQRDLIIKAFEEHPVHSHYASLVKFMFWTGCRPGEAFALIWGDVSEDCCRISINKSCNLHRILKGTKNGKNRVFPVTKGSKLQKMLLTIRPQRPGPKSLVFRSKNQKPINTDILQNFWNEATSGRDRNGEFYRYPGVVKELVNKGELDFYLKPYATRHTFATWAIAQGISLDKVALWIGDEVGTVLKHYCHPNVVKSECPDF</sequence>
<keyword evidence="6" id="KW-1185">Reference proteome</keyword>
<dbReference type="Gene3D" id="1.10.443.10">
    <property type="entry name" value="Intergrase catalytic core"/>
    <property type="match status" value="1"/>
</dbReference>
<evidence type="ECO:0000313" key="6">
    <source>
        <dbReference type="Proteomes" id="UP001526143"/>
    </source>
</evidence>
<dbReference type="RefSeq" id="WP_263746704.1">
    <property type="nucleotide sequence ID" value="NZ_JAOWRF010000240.1"/>
</dbReference>
<feature type="domain" description="Tyr recombinase" evidence="4">
    <location>
        <begin position="189"/>
        <end position="398"/>
    </location>
</feature>
<dbReference type="SUPFAM" id="SSF56349">
    <property type="entry name" value="DNA breaking-rejoining enzymes"/>
    <property type="match status" value="1"/>
</dbReference>
<evidence type="ECO:0000256" key="3">
    <source>
        <dbReference type="ARBA" id="ARBA00023172"/>
    </source>
</evidence>
<evidence type="ECO:0000313" key="5">
    <source>
        <dbReference type="EMBL" id="MCV3215116.1"/>
    </source>
</evidence>
<evidence type="ECO:0000256" key="1">
    <source>
        <dbReference type="ARBA" id="ARBA00008857"/>
    </source>
</evidence>
<keyword evidence="3" id="KW-0233">DNA recombination</keyword>
<protein>
    <submittedName>
        <fullName evidence="5">Tyrosine-type recombinase/integrase</fullName>
    </submittedName>
</protein>
<dbReference type="EMBL" id="JAOWRF010000240">
    <property type="protein sequence ID" value="MCV3215116.1"/>
    <property type="molecule type" value="Genomic_DNA"/>
</dbReference>
<dbReference type="InterPro" id="IPR011010">
    <property type="entry name" value="DNA_brk_join_enz"/>
</dbReference>
<evidence type="ECO:0000259" key="4">
    <source>
        <dbReference type="PROSITE" id="PS51898"/>
    </source>
</evidence>
<dbReference type="PANTHER" id="PTHR30349">
    <property type="entry name" value="PHAGE INTEGRASE-RELATED"/>
    <property type="match status" value="1"/>
</dbReference>
<comment type="similarity">
    <text evidence="1">Belongs to the 'phage' integrase family.</text>
</comment>
<keyword evidence="2" id="KW-0238">DNA-binding</keyword>
<organism evidence="5 6">
    <name type="scientific">Plectonema radiosum NIES-515</name>
    <dbReference type="NCBI Taxonomy" id="2986073"/>
    <lineage>
        <taxon>Bacteria</taxon>
        <taxon>Bacillati</taxon>
        <taxon>Cyanobacteriota</taxon>
        <taxon>Cyanophyceae</taxon>
        <taxon>Oscillatoriophycideae</taxon>
        <taxon>Oscillatoriales</taxon>
        <taxon>Microcoleaceae</taxon>
        <taxon>Plectonema</taxon>
    </lineage>
</organism>
<dbReference type="PROSITE" id="PS51898">
    <property type="entry name" value="TYR_RECOMBINASE"/>
    <property type="match status" value="1"/>
</dbReference>
<dbReference type="PANTHER" id="PTHR30349:SF41">
    <property type="entry name" value="INTEGRASE_RECOMBINASE PROTEIN MJ0367-RELATED"/>
    <property type="match status" value="1"/>
</dbReference>
<dbReference type="InterPro" id="IPR002104">
    <property type="entry name" value="Integrase_catalytic"/>
</dbReference>
<dbReference type="Proteomes" id="UP001526143">
    <property type="component" value="Unassembled WGS sequence"/>
</dbReference>
<gene>
    <name evidence="5" type="ORF">OGM63_16615</name>
</gene>
<evidence type="ECO:0000256" key="2">
    <source>
        <dbReference type="ARBA" id="ARBA00023125"/>
    </source>
</evidence>